<evidence type="ECO:0000256" key="1">
    <source>
        <dbReference type="SAM" id="MobiDB-lite"/>
    </source>
</evidence>
<organism evidence="2 3">
    <name type="scientific">Populus deltoides</name>
    <name type="common">Eastern poplar</name>
    <name type="synonym">Eastern cottonwood</name>
    <dbReference type="NCBI Taxonomy" id="3696"/>
    <lineage>
        <taxon>Eukaryota</taxon>
        <taxon>Viridiplantae</taxon>
        <taxon>Streptophyta</taxon>
        <taxon>Embryophyta</taxon>
        <taxon>Tracheophyta</taxon>
        <taxon>Spermatophyta</taxon>
        <taxon>Magnoliopsida</taxon>
        <taxon>eudicotyledons</taxon>
        <taxon>Gunneridae</taxon>
        <taxon>Pentapetalae</taxon>
        <taxon>rosids</taxon>
        <taxon>fabids</taxon>
        <taxon>Malpighiales</taxon>
        <taxon>Salicaceae</taxon>
        <taxon>Saliceae</taxon>
        <taxon>Populus</taxon>
    </lineage>
</organism>
<protein>
    <submittedName>
        <fullName evidence="2">Uncharacterized protein</fullName>
    </submittedName>
</protein>
<keyword evidence="3" id="KW-1185">Reference proteome</keyword>
<accession>A0A8T2YJM9</accession>
<dbReference type="PANTHER" id="PTHR31197">
    <property type="entry name" value="OS01G0612600 PROTEIN"/>
    <property type="match status" value="1"/>
</dbReference>
<name>A0A8T2YJM9_POPDE</name>
<proteinExistence type="predicted"/>
<dbReference type="PANTHER" id="PTHR31197:SF5">
    <property type="entry name" value="OS01G0612600 PROTEIN"/>
    <property type="match status" value="1"/>
</dbReference>
<comment type="caution">
    <text evidence="2">The sequence shown here is derived from an EMBL/GenBank/DDBJ whole genome shotgun (WGS) entry which is preliminary data.</text>
</comment>
<feature type="compositionally biased region" description="Basic residues" evidence="1">
    <location>
        <begin position="120"/>
        <end position="129"/>
    </location>
</feature>
<feature type="region of interest" description="Disordered" evidence="1">
    <location>
        <begin position="66"/>
        <end position="136"/>
    </location>
</feature>
<dbReference type="AlphaFoldDB" id="A0A8T2YJM9"/>
<evidence type="ECO:0000313" key="2">
    <source>
        <dbReference type="EMBL" id="KAH8505247.1"/>
    </source>
</evidence>
<dbReference type="Proteomes" id="UP000807159">
    <property type="component" value="Chromosome 6"/>
</dbReference>
<dbReference type="Pfam" id="PF07800">
    <property type="entry name" value="DUF1644"/>
    <property type="match status" value="1"/>
</dbReference>
<gene>
    <name evidence="2" type="ORF">H0E87_012482</name>
</gene>
<sequence length="136" mass="15329">MNAKSRSCACETCNFTGTYSDLRKHARLEHPLVRPSEADPERQRDWRRLERQRDFGDMLSTLQSSFGEERGDNILPIDDGGWLTVSEGEPSGIGGRIMDGETGSSSREDDNDSSDGGSGPRRRRERNRQRTTPDQL</sequence>
<reference evidence="2" key="1">
    <citation type="journal article" date="2021" name="J. Hered.">
        <title>Genome Assembly of Salicaceae Populus deltoides (Eastern Cottonwood) I-69 Based on Nanopore Sequencing and Hi-C Technologies.</title>
        <authorList>
            <person name="Bai S."/>
            <person name="Wu H."/>
            <person name="Zhang J."/>
            <person name="Pan Z."/>
            <person name="Zhao W."/>
            <person name="Li Z."/>
            <person name="Tong C."/>
        </authorList>
    </citation>
    <scope>NUCLEOTIDE SEQUENCE</scope>
    <source>
        <tissue evidence="2">Leaf</tissue>
    </source>
</reference>
<dbReference type="InterPro" id="IPR012866">
    <property type="entry name" value="DUF1644"/>
</dbReference>
<evidence type="ECO:0000313" key="3">
    <source>
        <dbReference type="Proteomes" id="UP000807159"/>
    </source>
</evidence>
<dbReference type="EMBL" id="JACEGQ020000006">
    <property type="protein sequence ID" value="KAH8505247.1"/>
    <property type="molecule type" value="Genomic_DNA"/>
</dbReference>